<evidence type="ECO:0008006" key="3">
    <source>
        <dbReference type="Google" id="ProtNLM"/>
    </source>
</evidence>
<keyword evidence="2" id="KW-1185">Reference proteome</keyword>
<accession>A0ABX5J3C5</accession>
<proteinExistence type="predicted"/>
<protein>
    <recommendedName>
        <fullName evidence="3">DUF3077 domain-containing protein</fullName>
    </recommendedName>
</protein>
<evidence type="ECO:0000313" key="1">
    <source>
        <dbReference type="EMBL" id="PTL95556.1"/>
    </source>
</evidence>
<reference evidence="1 2" key="1">
    <citation type="submission" date="2018-03" db="EMBL/GenBank/DDBJ databases">
        <authorList>
            <person name="Zhou J."/>
            <person name="Li X."/>
            <person name="Xue M."/>
            <person name="Yin J."/>
        </authorList>
    </citation>
    <scope>NUCLEOTIDE SEQUENCE [LARGE SCALE GENOMIC DNA]</scope>
    <source>
        <strain evidence="1 2">SYSU ZJ2214</strain>
    </source>
</reference>
<gene>
    <name evidence="1" type="ORF">C6W88_05640</name>
</gene>
<name>A0ABX5J3C5_9GAMM</name>
<evidence type="ECO:0000313" key="2">
    <source>
        <dbReference type="Proteomes" id="UP000241895"/>
    </source>
</evidence>
<dbReference type="RefSeq" id="WP_108131813.1">
    <property type="nucleotide sequence ID" value="NZ_PXNS01000003.1"/>
</dbReference>
<sequence length="87" mass="9221">MSCPAHYLTVSESLDREDAFDALTLSVQHAMSATQMVELALSDAADGGELQVSPALMATSLHGVETHLAAVLAFAERLVHQAQEVSQ</sequence>
<organism evidence="1 2">
    <name type="scientific">Halomonas litopenaei</name>
    <dbReference type="NCBI Taxonomy" id="2109328"/>
    <lineage>
        <taxon>Bacteria</taxon>
        <taxon>Pseudomonadati</taxon>
        <taxon>Pseudomonadota</taxon>
        <taxon>Gammaproteobacteria</taxon>
        <taxon>Oceanospirillales</taxon>
        <taxon>Halomonadaceae</taxon>
        <taxon>Halomonas</taxon>
    </lineage>
</organism>
<dbReference type="EMBL" id="PXNS01000003">
    <property type="protein sequence ID" value="PTL95556.1"/>
    <property type="molecule type" value="Genomic_DNA"/>
</dbReference>
<comment type="caution">
    <text evidence="1">The sequence shown here is derived from an EMBL/GenBank/DDBJ whole genome shotgun (WGS) entry which is preliminary data.</text>
</comment>
<dbReference type="Proteomes" id="UP000241895">
    <property type="component" value="Unassembled WGS sequence"/>
</dbReference>